<keyword evidence="3" id="KW-1185">Reference proteome</keyword>
<feature type="chain" id="PRO_5045838415" evidence="1">
    <location>
        <begin position="27"/>
        <end position="66"/>
    </location>
</feature>
<dbReference type="RefSeq" id="WP_240825991.1">
    <property type="nucleotide sequence ID" value="NZ_JAKWBL010000001.1"/>
</dbReference>
<protein>
    <submittedName>
        <fullName evidence="2">Uncharacterized protein</fullName>
    </submittedName>
</protein>
<accession>A0ABS9SE63</accession>
<reference evidence="2 3" key="1">
    <citation type="submission" date="2022-02" db="EMBL/GenBank/DDBJ databases">
        <authorList>
            <person name="Min J."/>
        </authorList>
    </citation>
    <scope>NUCLEOTIDE SEQUENCE [LARGE SCALE GENOMIC DNA]</scope>
    <source>
        <strain evidence="2 3">GR10-1</strain>
    </source>
</reference>
<dbReference type="EMBL" id="JAKWBL010000001">
    <property type="protein sequence ID" value="MCH5596652.1"/>
    <property type="molecule type" value="Genomic_DNA"/>
</dbReference>
<gene>
    <name evidence="2" type="ORF">MKP09_01290</name>
</gene>
<sequence length="66" mass="7116">MNNKKQAVRHYGMVVLFCSLTSLSFAQISPLAAVSSNISNASEAVKKPILKVALKICLKAQLALKK</sequence>
<comment type="caution">
    <text evidence="2">The sequence shown here is derived from an EMBL/GenBank/DDBJ whole genome shotgun (WGS) entry which is preliminary data.</text>
</comment>
<dbReference type="Proteomes" id="UP001202248">
    <property type="component" value="Unassembled WGS sequence"/>
</dbReference>
<feature type="signal peptide" evidence="1">
    <location>
        <begin position="1"/>
        <end position="26"/>
    </location>
</feature>
<evidence type="ECO:0000313" key="2">
    <source>
        <dbReference type="EMBL" id="MCH5596652.1"/>
    </source>
</evidence>
<keyword evidence="1" id="KW-0732">Signal</keyword>
<organism evidence="2 3">
    <name type="scientific">Niabella ginsengisoli</name>
    <dbReference type="NCBI Taxonomy" id="522298"/>
    <lineage>
        <taxon>Bacteria</taxon>
        <taxon>Pseudomonadati</taxon>
        <taxon>Bacteroidota</taxon>
        <taxon>Chitinophagia</taxon>
        <taxon>Chitinophagales</taxon>
        <taxon>Chitinophagaceae</taxon>
        <taxon>Niabella</taxon>
    </lineage>
</organism>
<name>A0ABS9SE63_9BACT</name>
<evidence type="ECO:0000256" key="1">
    <source>
        <dbReference type="SAM" id="SignalP"/>
    </source>
</evidence>
<proteinExistence type="predicted"/>
<evidence type="ECO:0000313" key="3">
    <source>
        <dbReference type="Proteomes" id="UP001202248"/>
    </source>
</evidence>